<keyword evidence="6" id="KW-0472">Membrane</keyword>
<dbReference type="Proteomes" id="UP001057375">
    <property type="component" value="Unassembled WGS sequence"/>
</dbReference>
<dbReference type="PANTHER" id="PTHR12221:SF6">
    <property type="entry name" value="PESCADILLO HOMOLOG"/>
    <property type="match status" value="1"/>
</dbReference>
<feature type="transmembrane region" description="Helical" evidence="6">
    <location>
        <begin position="1619"/>
        <end position="1643"/>
    </location>
</feature>
<reference evidence="8" key="1">
    <citation type="submission" date="2022-03" db="EMBL/GenBank/DDBJ databases">
        <title>Draft genome sequence of Aduncisulcus paluster, a free-living microaerophilic Fornicata.</title>
        <authorList>
            <person name="Yuyama I."/>
            <person name="Kume K."/>
            <person name="Tamura T."/>
            <person name="Inagaki Y."/>
            <person name="Hashimoto T."/>
        </authorList>
    </citation>
    <scope>NUCLEOTIDE SEQUENCE</scope>
    <source>
        <strain evidence="8">NY0171</strain>
    </source>
</reference>
<keyword evidence="6" id="KW-0812">Transmembrane</keyword>
<keyword evidence="2" id="KW-0690">Ribosome biogenesis</keyword>
<evidence type="ECO:0000313" key="9">
    <source>
        <dbReference type="Proteomes" id="UP001057375"/>
    </source>
</evidence>
<evidence type="ECO:0000259" key="7">
    <source>
        <dbReference type="PROSITE" id="PS50172"/>
    </source>
</evidence>
<dbReference type="Gene3D" id="3.40.50.10190">
    <property type="entry name" value="BRCT domain"/>
    <property type="match status" value="1"/>
</dbReference>
<evidence type="ECO:0000256" key="6">
    <source>
        <dbReference type="SAM" id="Phobius"/>
    </source>
</evidence>
<organism evidence="8 9">
    <name type="scientific">Aduncisulcus paluster</name>
    <dbReference type="NCBI Taxonomy" id="2918883"/>
    <lineage>
        <taxon>Eukaryota</taxon>
        <taxon>Metamonada</taxon>
        <taxon>Carpediemonas-like organisms</taxon>
        <taxon>Aduncisulcus</taxon>
    </lineage>
</organism>
<evidence type="ECO:0000313" key="8">
    <source>
        <dbReference type="EMBL" id="GKT22994.1"/>
    </source>
</evidence>
<feature type="region of interest" description="Disordered" evidence="5">
    <location>
        <begin position="137"/>
        <end position="191"/>
    </location>
</feature>
<feature type="compositionally biased region" description="Acidic residues" evidence="5">
    <location>
        <begin position="153"/>
        <end position="170"/>
    </location>
</feature>
<comment type="subcellular location">
    <subcellularLocation>
        <location evidence="1">Nucleus</location>
    </subcellularLocation>
</comment>
<dbReference type="InterPro" id="IPR010613">
    <property type="entry name" value="PES"/>
</dbReference>
<dbReference type="SUPFAM" id="SSF52113">
    <property type="entry name" value="BRCT domain"/>
    <property type="match status" value="1"/>
</dbReference>
<accession>A0ABQ5JYY7</accession>
<feature type="non-terminal residue" evidence="8">
    <location>
        <position position="1"/>
    </location>
</feature>
<feature type="compositionally biased region" description="Basic and acidic residues" evidence="5">
    <location>
        <begin position="171"/>
        <end position="191"/>
    </location>
</feature>
<feature type="domain" description="BRCT" evidence="7">
    <location>
        <begin position="1"/>
        <end position="50"/>
    </location>
</feature>
<gene>
    <name evidence="8" type="ORF">ADUPG1_012293</name>
</gene>
<evidence type="ECO:0000256" key="3">
    <source>
        <dbReference type="ARBA" id="ARBA00022552"/>
    </source>
</evidence>
<evidence type="ECO:0000256" key="2">
    <source>
        <dbReference type="ARBA" id="ARBA00022517"/>
    </source>
</evidence>
<dbReference type="InterPro" id="IPR036420">
    <property type="entry name" value="BRCT_dom_sf"/>
</dbReference>
<name>A0ABQ5JYY7_9EUKA</name>
<dbReference type="PROSITE" id="PS50172">
    <property type="entry name" value="BRCT"/>
    <property type="match status" value="1"/>
</dbReference>
<protein>
    <submittedName>
        <fullName evidence="8">Pescadillo like protein</fullName>
    </submittedName>
</protein>
<keyword evidence="4" id="KW-0539">Nucleus</keyword>
<evidence type="ECO:0000256" key="4">
    <source>
        <dbReference type="ARBA" id="ARBA00023242"/>
    </source>
</evidence>
<dbReference type="InterPro" id="IPR001357">
    <property type="entry name" value="BRCT_dom"/>
</dbReference>
<proteinExistence type="predicted"/>
<evidence type="ECO:0000256" key="1">
    <source>
        <dbReference type="ARBA" id="ARBA00004123"/>
    </source>
</evidence>
<dbReference type="PANTHER" id="PTHR12221">
    <property type="entry name" value="PESCADILLO - RELATED"/>
    <property type="match status" value="1"/>
</dbReference>
<sequence length="1644" mass="184743">VDGYPHRITHVISDRPKVIRKRTDVEYIQPQWVFDCFNFGTLLPCPEYFVGESCPPHLSPFVKYEDGDYIPERMKEILKCVREYRLRKSIGSSEDGTSGDGRLLGILLSGEGEGVDDVEVEDEENVLELGEELQRKRNEGLRRERKAARKEEEEKEEEEEEEEDEEEEEEVRLKREQEEKARKIKEKKEKKEKEEAEELKKRFMMLPKKKQRAYKRLKKAVDKKDTQKSRLVEKRKKLTKKISEGIKEIFSENSEVDFFGDLLAQHSKSVEIDSEVSSLIAGEISRQFSLVYENLRSLQLLAAESFSMLSYIDEENDILSICSDPSEAATAVSSSFLPISYDLTHTHIDGTPVNLENCVIRPPAKSSLHSGMTIGTKAKGVEYADFSESGQYFLSPDSLFSSVNVPSSLTEKLTSFLEFDEEDDAKSMIQYGIDGSELSHQPRPILRARVVHAGTDAEIFAPALRSLTVGSEHDVPLSDQVLYSGISSNEFALAVSGGLPRAIVIILDLCLNDELSAYLSLDSNEDIASSMISILHEQIYIVLSQLTEFDYMFIYPTCIKSTEITDFEDNTFIKGDISEKDGLFLYSGFSSTQIKEELEGFFSTISISSLMTPSMSELHSIRTEAIDISVSMLSAALNSSVMSSDLTKRLNASRDGSSYGSTDESIIKYYDIHHPVPRLEVGSSLFLVYMSFGVNFTPHTLEVFRNKFSDSAITPLVYLTKISTSSNELSGLDRSERVMRELVCSFDGILETMDIVFYTEELQNTDQNSEDLSILEVARSHRQLALFSKRLKQLFYAHTLRSVGGSMENIPISIAHTENVDTSKSIISIGLPFSSEGVLGGCVFLDIDMNHCNRSGFDWTRWANSSSARPGLFIDSFFPSYSMVFDITRTLAVMERTGNDGDTCATLDISSFSLLHTDNPFAPNLLYHPVLLDENTVIDGNSIPPIDYIEPLDETAFSTSVLSYPLLHNVKDGYVHLDKLSSPAFGVHEIFSVDVTYNWHVLTESGLLVVMLFIDDTLLEYDDILSCSETSEGSTYPTEPEDAICLDTDLFSSESFDYTDIEFLTDSYGLFSYLPNSTRSLWDSFKFDTDITFQNEERAINTSFYHVGTHIPVKLFSEKLLRKMCVSVNEDVYSGKLVTENCDYSILSLYDWYELNSQLFGYSTPSDEDDYYFDQRIVNENLIFQAYDDRIVTEFSDSYKSSQDTDSLPYLSSIITTMVVSSSGFSIYFPMHSRSPSVDVSRRAYCRDALSTPDLFSMTYPLKNLSSGLIFLSLSKSLNSVDSNVPQGVVTIFVEASVGFDDKSDIVSNIDTIYDLCVITIHGDIFFPLEYKQDEMISMLDDGDVSKMFLGLIFLSLSKSLNSVDSNVPQGVVTIFVEASVGFDDKSDIVSNIDTIYDLCVITIHGDIFFPLEYKQDEMISMLDDGDVSKMFLSELHPMLFESLIDADIMNRREIYDFQSGYLEESYLIDESMLTSSISVDMSDESEVIRYARVDLSSCGSLTTEKSNLVDPSEDLSYGLIVAEMPAGQSYALIIWVDNVVDTDLVEIEDLCSVSSLASELLFDISIGRTPIYSAAESSVSLVSDLEDSISPSYYVMRDNVFSVIKECDILEYMTIQGFVVSLSLLVLSCIAIITVMIMCCVLS</sequence>
<keyword evidence="9" id="KW-1185">Reference proteome</keyword>
<keyword evidence="3" id="KW-0698">rRNA processing</keyword>
<keyword evidence="6" id="KW-1133">Transmembrane helix</keyword>
<evidence type="ECO:0000256" key="5">
    <source>
        <dbReference type="SAM" id="MobiDB-lite"/>
    </source>
</evidence>
<dbReference type="EMBL" id="BQXS01012437">
    <property type="protein sequence ID" value="GKT22994.1"/>
    <property type="molecule type" value="Genomic_DNA"/>
</dbReference>
<comment type="caution">
    <text evidence="8">The sequence shown here is derived from an EMBL/GenBank/DDBJ whole genome shotgun (WGS) entry which is preliminary data.</text>
</comment>